<gene>
    <name evidence="1" type="ORF">UT76HP_00112</name>
</gene>
<name>A0A2U3QPH4_ORITS</name>
<dbReference type="InterPro" id="IPR009649">
    <property type="entry name" value="TraU"/>
</dbReference>
<reference evidence="2" key="1">
    <citation type="submission" date="2018-03" db="EMBL/GenBank/DDBJ databases">
        <authorList>
            <person name="Batty M. E."/>
            <person name="Batty M E."/>
        </authorList>
    </citation>
    <scope>NUCLEOTIDE SEQUENCE [LARGE SCALE GENOMIC DNA]</scope>
</reference>
<dbReference type="AlphaFoldDB" id="A0A2U3QPH4"/>
<evidence type="ECO:0000313" key="2">
    <source>
        <dbReference type="Proteomes" id="UP000244943"/>
    </source>
</evidence>
<dbReference type="Pfam" id="PF06834">
    <property type="entry name" value="TraU"/>
    <property type="match status" value="1"/>
</dbReference>
<protein>
    <submittedName>
        <fullName evidence="1">Conjugative transfer protein</fullName>
    </submittedName>
</protein>
<dbReference type="EMBL" id="LS398552">
    <property type="protein sequence ID" value="SPR02875.1"/>
    <property type="molecule type" value="Genomic_DNA"/>
</dbReference>
<accession>A0A2U3QPH4</accession>
<sequence length="42" mass="4929">MLWGYYGYKGLCGKYPMPVMKKSQYRLQMTYPIPEKPNPAKA</sequence>
<proteinExistence type="predicted"/>
<organism evidence="1 2">
    <name type="scientific">Orientia tsutsugamushi</name>
    <name type="common">Rickettsia tsutsugamushi</name>
    <dbReference type="NCBI Taxonomy" id="784"/>
    <lineage>
        <taxon>Bacteria</taxon>
        <taxon>Pseudomonadati</taxon>
        <taxon>Pseudomonadota</taxon>
        <taxon>Alphaproteobacteria</taxon>
        <taxon>Rickettsiales</taxon>
        <taxon>Rickettsiaceae</taxon>
        <taxon>Rickettsieae</taxon>
        <taxon>Orientia</taxon>
    </lineage>
</organism>
<dbReference type="Proteomes" id="UP000244943">
    <property type="component" value="Chromosome I"/>
</dbReference>
<evidence type="ECO:0000313" key="1">
    <source>
        <dbReference type="EMBL" id="SPR02875.1"/>
    </source>
</evidence>